<keyword evidence="1" id="KW-0812">Transmembrane</keyword>
<name>A0A7J3MWQ4_9CREN</name>
<dbReference type="AlphaFoldDB" id="A0A7J3MWQ4"/>
<accession>A0A7J3MWQ4</accession>
<comment type="caution">
    <text evidence="2">The sequence shown here is derived from an EMBL/GenBank/DDBJ whole genome shotgun (WGS) entry which is preliminary data.</text>
</comment>
<evidence type="ECO:0000256" key="1">
    <source>
        <dbReference type="SAM" id="Phobius"/>
    </source>
</evidence>
<proteinExistence type="predicted"/>
<feature type="transmembrane region" description="Helical" evidence="1">
    <location>
        <begin position="50"/>
        <end position="72"/>
    </location>
</feature>
<protein>
    <submittedName>
        <fullName evidence="2">Uncharacterized protein</fullName>
    </submittedName>
</protein>
<reference evidence="2" key="1">
    <citation type="journal article" date="2020" name="mSystems">
        <title>Genome- and Community-Level Interaction Insights into Carbon Utilization and Element Cycling Functions of Hydrothermarchaeota in Hydrothermal Sediment.</title>
        <authorList>
            <person name="Zhou Z."/>
            <person name="Liu Y."/>
            <person name="Xu W."/>
            <person name="Pan J."/>
            <person name="Luo Z.H."/>
            <person name="Li M."/>
        </authorList>
    </citation>
    <scope>NUCLEOTIDE SEQUENCE [LARGE SCALE GENOMIC DNA]</scope>
    <source>
        <strain evidence="2">SpSt-688</strain>
    </source>
</reference>
<organism evidence="2">
    <name type="scientific">Ignisphaera aggregans</name>
    <dbReference type="NCBI Taxonomy" id="334771"/>
    <lineage>
        <taxon>Archaea</taxon>
        <taxon>Thermoproteota</taxon>
        <taxon>Thermoprotei</taxon>
        <taxon>Desulfurococcales</taxon>
        <taxon>Desulfurococcaceae</taxon>
        <taxon>Ignisphaera</taxon>
    </lineage>
</organism>
<feature type="transmembrane region" description="Helical" evidence="1">
    <location>
        <begin position="84"/>
        <end position="106"/>
    </location>
</feature>
<keyword evidence="1" id="KW-1133">Transmembrane helix</keyword>
<sequence>MSYLFAVAILMLLMFTLTHNLLMSLGYCVSFIGWWGWIFWIFDVFPSVDIALYILLSTIVPISISLVIGFLLSKYIDLGLRSRIYISVSAYYITGTLYFMMLKILLGRAPDIDFIIVLPIWLTILVISTLISNRFIESISK</sequence>
<gene>
    <name evidence="2" type="ORF">ENU64_00845</name>
</gene>
<dbReference type="EMBL" id="DTDH01000023">
    <property type="protein sequence ID" value="HGT97963.1"/>
    <property type="molecule type" value="Genomic_DNA"/>
</dbReference>
<feature type="transmembrane region" description="Helical" evidence="1">
    <location>
        <begin position="112"/>
        <end position="131"/>
    </location>
</feature>
<keyword evidence="1" id="KW-0472">Membrane</keyword>
<evidence type="ECO:0000313" key="2">
    <source>
        <dbReference type="EMBL" id="HGT97963.1"/>
    </source>
</evidence>